<feature type="transmembrane region" description="Helical" evidence="1">
    <location>
        <begin position="12"/>
        <end position="32"/>
    </location>
</feature>
<keyword evidence="1" id="KW-0812">Transmembrane</keyword>
<keyword evidence="1" id="KW-1133">Transmembrane helix</keyword>
<sequence>MTHVSTLTRWVAPIALSGAMIFGSLVATQYAFAQASDSTGGDPITSSELLPPAFGDEVGLGQGDLNTTVARVIRIVLGFLGVVALGIMLWGGVRWMTAGGNMDNVKDAQKIIAAGAVGLAIILSAFAITSFVINSLVTATTT</sequence>
<feature type="transmembrane region" description="Helical" evidence="1">
    <location>
        <begin position="111"/>
        <end position="133"/>
    </location>
</feature>
<keyword evidence="1" id="KW-0472">Membrane</keyword>
<evidence type="ECO:0000313" key="3">
    <source>
        <dbReference type="Proteomes" id="UP000176932"/>
    </source>
</evidence>
<comment type="caution">
    <text evidence="2">The sequence shown here is derived from an EMBL/GenBank/DDBJ whole genome shotgun (WGS) entry which is preliminary data.</text>
</comment>
<proteinExistence type="predicted"/>
<reference evidence="2 3" key="1">
    <citation type="journal article" date="2016" name="Nat. Commun.">
        <title>Thousands of microbial genomes shed light on interconnected biogeochemical processes in an aquifer system.</title>
        <authorList>
            <person name="Anantharaman K."/>
            <person name="Brown C.T."/>
            <person name="Hug L.A."/>
            <person name="Sharon I."/>
            <person name="Castelle C.J."/>
            <person name="Probst A.J."/>
            <person name="Thomas B.C."/>
            <person name="Singh A."/>
            <person name="Wilkins M.J."/>
            <person name="Karaoz U."/>
            <person name="Brodie E.L."/>
            <person name="Williams K.H."/>
            <person name="Hubbard S.S."/>
            <person name="Banfield J.F."/>
        </authorList>
    </citation>
    <scope>NUCLEOTIDE SEQUENCE [LARGE SCALE GENOMIC DNA]</scope>
</reference>
<accession>A0A1F7UXU6</accession>
<gene>
    <name evidence="2" type="ORF">A3B32_02215</name>
</gene>
<feature type="transmembrane region" description="Helical" evidence="1">
    <location>
        <begin position="72"/>
        <end position="90"/>
    </location>
</feature>
<organism evidence="2 3">
    <name type="scientific">Candidatus Uhrbacteria bacterium RIFCSPLOWO2_01_FULL_53_9</name>
    <dbReference type="NCBI Taxonomy" id="1802403"/>
    <lineage>
        <taxon>Bacteria</taxon>
        <taxon>Candidatus Uhriibacteriota</taxon>
    </lineage>
</organism>
<dbReference type="EMBL" id="MGEL01000043">
    <property type="protein sequence ID" value="OGL83121.1"/>
    <property type="molecule type" value="Genomic_DNA"/>
</dbReference>
<dbReference type="AlphaFoldDB" id="A0A1F7UXU6"/>
<name>A0A1F7UXU6_9BACT</name>
<evidence type="ECO:0000256" key="1">
    <source>
        <dbReference type="SAM" id="Phobius"/>
    </source>
</evidence>
<protein>
    <submittedName>
        <fullName evidence="2">Uncharacterized protein</fullName>
    </submittedName>
</protein>
<dbReference type="Proteomes" id="UP000176932">
    <property type="component" value="Unassembled WGS sequence"/>
</dbReference>
<evidence type="ECO:0000313" key="2">
    <source>
        <dbReference type="EMBL" id="OGL83121.1"/>
    </source>
</evidence>